<feature type="domain" description="ABC transporter" evidence="5">
    <location>
        <begin position="18"/>
        <end position="248"/>
    </location>
</feature>
<dbReference type="GO" id="GO:0016887">
    <property type="term" value="F:ATP hydrolysis activity"/>
    <property type="evidence" value="ECO:0007669"/>
    <property type="project" value="InterPro"/>
</dbReference>
<keyword evidence="2" id="KW-0813">Transport</keyword>
<keyword evidence="3" id="KW-0547">Nucleotide-binding</keyword>
<dbReference type="PROSITE" id="PS50893">
    <property type="entry name" value="ABC_TRANSPORTER_2"/>
    <property type="match status" value="1"/>
</dbReference>
<evidence type="ECO:0000256" key="4">
    <source>
        <dbReference type="ARBA" id="ARBA00022840"/>
    </source>
</evidence>
<dbReference type="AlphaFoldDB" id="A0A7D6J3S7"/>
<reference evidence="7" key="1">
    <citation type="submission" date="2018-09" db="EMBL/GenBank/DDBJ databases">
        <title>Complete genome sequence of thermophilic cyanobacteria strain Thermosynechococcus elongatus PKUAC-SCTE542.</title>
        <authorList>
            <person name="Liang Y."/>
            <person name="Tang J."/>
            <person name="Daroch M."/>
        </authorList>
    </citation>
    <scope>NUCLEOTIDE SEQUENCE [LARGE SCALE GENOMIC DNA]</scope>
    <source>
        <strain evidence="7">E542</strain>
    </source>
</reference>
<dbReference type="InterPro" id="IPR003593">
    <property type="entry name" value="AAA+_ATPase"/>
</dbReference>
<evidence type="ECO:0000259" key="5">
    <source>
        <dbReference type="PROSITE" id="PS50893"/>
    </source>
</evidence>
<accession>A0A7D6J3S7</accession>
<proteinExistence type="inferred from homology"/>
<dbReference type="InterPro" id="IPR003439">
    <property type="entry name" value="ABC_transporter-like_ATP-bd"/>
</dbReference>
<dbReference type="SMART" id="SM00382">
    <property type="entry name" value="AAA"/>
    <property type="match status" value="1"/>
</dbReference>
<dbReference type="InterPro" id="IPR050153">
    <property type="entry name" value="Metal_Ion_Import_ABC"/>
</dbReference>
<dbReference type="KEGG" id="tsq:D3A95_08390"/>
<evidence type="ECO:0000256" key="2">
    <source>
        <dbReference type="ARBA" id="ARBA00022448"/>
    </source>
</evidence>
<protein>
    <submittedName>
        <fullName evidence="6">Metal ABC transporter ATP-binding protein</fullName>
    </submittedName>
</protein>
<dbReference type="PANTHER" id="PTHR42734:SF17">
    <property type="entry name" value="METAL TRANSPORT SYSTEM ATP-BINDING PROTEIN TM_0124-RELATED"/>
    <property type="match status" value="1"/>
</dbReference>
<evidence type="ECO:0000313" key="6">
    <source>
        <dbReference type="EMBL" id="QLL29275.1"/>
    </source>
</evidence>
<gene>
    <name evidence="6" type="ORF">D3A95_08390</name>
</gene>
<dbReference type="GO" id="GO:0005524">
    <property type="term" value="F:ATP binding"/>
    <property type="evidence" value="ECO:0007669"/>
    <property type="project" value="UniProtKB-KW"/>
</dbReference>
<dbReference type="Pfam" id="PF00005">
    <property type="entry name" value="ABC_tran"/>
    <property type="match status" value="1"/>
</dbReference>
<evidence type="ECO:0000256" key="1">
    <source>
        <dbReference type="ARBA" id="ARBA00005417"/>
    </source>
</evidence>
<evidence type="ECO:0000256" key="3">
    <source>
        <dbReference type="ARBA" id="ARBA00022741"/>
    </source>
</evidence>
<dbReference type="EMBL" id="CP032152">
    <property type="protein sequence ID" value="QLL29275.1"/>
    <property type="molecule type" value="Genomic_DNA"/>
</dbReference>
<organism evidence="6 7">
    <name type="scientific">Thermosynechococcus sichuanensis E542</name>
    <dbReference type="NCBI Taxonomy" id="2016101"/>
    <lineage>
        <taxon>Bacteria</taxon>
        <taxon>Bacillati</taxon>
        <taxon>Cyanobacteriota</taxon>
        <taxon>Cyanophyceae</taxon>
        <taxon>Acaryochloridales</taxon>
        <taxon>Thermosynechococcaceae</taxon>
        <taxon>Thermosynechococcus</taxon>
        <taxon>Thermosynechococcus sichuanensis</taxon>
    </lineage>
</organism>
<keyword evidence="4 6" id="KW-0067">ATP-binding</keyword>
<name>A0A7D6J3S7_9CYAN</name>
<dbReference type="SUPFAM" id="SSF52540">
    <property type="entry name" value="P-loop containing nucleoside triphosphate hydrolases"/>
    <property type="match status" value="1"/>
</dbReference>
<dbReference type="InterPro" id="IPR027417">
    <property type="entry name" value="P-loop_NTPase"/>
</dbReference>
<dbReference type="Gene3D" id="3.40.50.300">
    <property type="entry name" value="P-loop containing nucleotide triphosphate hydrolases"/>
    <property type="match status" value="1"/>
</dbReference>
<evidence type="ECO:0000313" key="7">
    <source>
        <dbReference type="Proteomes" id="UP000261812"/>
    </source>
</evidence>
<comment type="similarity">
    <text evidence="1">Belongs to the ABC transporter superfamily.</text>
</comment>
<keyword evidence="7" id="KW-1185">Reference proteome</keyword>
<sequence>MDAAERTFRGGTVSEYLLEVENLSVRRGDRWVVEGVSFTLLPRMNMAIIGPNGAGKSSLIQAILGIIPYQQGRVTLLGYGMGYRRTLPYVRQQVAYLPQNFQCDPRIPITVAEFVGLGWGQPTWQWPWRHRRQRDRAIRHSLQRLHLEHLAAQPMSSLSGGETKRALLAYCLVQPRRLLILDEAPAGLDLRGEQQFYDLLETLKASEGWAILQISHHLERVRATCDQVLYLDRSVQGLGPPEWVLQQFAA</sequence>
<dbReference type="Proteomes" id="UP000261812">
    <property type="component" value="Chromosome"/>
</dbReference>
<dbReference type="PANTHER" id="PTHR42734">
    <property type="entry name" value="METAL TRANSPORT SYSTEM ATP-BINDING PROTEIN TM_0124-RELATED"/>
    <property type="match status" value="1"/>
</dbReference>